<keyword evidence="4" id="KW-0722">Serine protease inhibitor</keyword>
<reference evidence="10" key="1">
    <citation type="submission" date="2025-08" db="UniProtKB">
        <authorList>
            <consortium name="Ensembl"/>
        </authorList>
    </citation>
    <scope>IDENTIFICATION</scope>
</reference>
<comment type="similarity">
    <text evidence="1">Belongs to the protease inhibitor I39 (alpha-2-macroglobulin) family.</text>
</comment>
<accession>A0A3Q2VY82</accession>
<dbReference type="OMA" id="IDGVMMW"/>
<dbReference type="SUPFAM" id="SSF48239">
    <property type="entry name" value="Terpenoid cyclases/Protein prenyltransferases"/>
    <property type="match status" value="1"/>
</dbReference>
<dbReference type="InterPro" id="IPR008930">
    <property type="entry name" value="Terpenoid_cyclase/PrenylTrfase"/>
</dbReference>
<feature type="domain" description="Alpha-2-macroglobulin" evidence="9">
    <location>
        <begin position="451"/>
        <end position="542"/>
    </location>
</feature>
<dbReference type="SMART" id="SM01360">
    <property type="entry name" value="A2M"/>
    <property type="match status" value="1"/>
</dbReference>
<dbReference type="PROSITE" id="PS00477">
    <property type="entry name" value="ALPHA_2_MACROGLOBULIN"/>
    <property type="match status" value="1"/>
</dbReference>
<dbReference type="FunFam" id="1.50.10.20:FF:000001">
    <property type="entry name" value="CD109 isoform 1"/>
    <property type="match status" value="1"/>
</dbReference>
<dbReference type="Pfam" id="PF07678">
    <property type="entry name" value="TED_complement"/>
    <property type="match status" value="1"/>
</dbReference>
<protein>
    <submittedName>
        <fullName evidence="10">CD109 antigen-like</fullName>
    </submittedName>
</protein>
<dbReference type="Gene3D" id="2.60.40.1930">
    <property type="match status" value="2"/>
</dbReference>
<evidence type="ECO:0000256" key="1">
    <source>
        <dbReference type="ARBA" id="ARBA00010952"/>
    </source>
</evidence>
<keyword evidence="7" id="KW-0325">Glycoprotein</keyword>
<evidence type="ECO:0000256" key="4">
    <source>
        <dbReference type="ARBA" id="ARBA00022900"/>
    </source>
</evidence>
<evidence type="ECO:0000256" key="2">
    <source>
        <dbReference type="ARBA" id="ARBA00022690"/>
    </source>
</evidence>
<proteinExistence type="inferred from homology"/>
<organism evidence="10 11">
    <name type="scientific">Haplochromis burtoni</name>
    <name type="common">Burton's mouthbrooder</name>
    <name type="synonym">Chromis burtoni</name>
    <dbReference type="NCBI Taxonomy" id="8153"/>
    <lineage>
        <taxon>Eukaryota</taxon>
        <taxon>Metazoa</taxon>
        <taxon>Chordata</taxon>
        <taxon>Craniata</taxon>
        <taxon>Vertebrata</taxon>
        <taxon>Euteleostomi</taxon>
        <taxon>Actinopterygii</taxon>
        <taxon>Neopterygii</taxon>
        <taxon>Teleostei</taxon>
        <taxon>Neoteleostei</taxon>
        <taxon>Acanthomorphata</taxon>
        <taxon>Ovalentaria</taxon>
        <taxon>Cichlomorphae</taxon>
        <taxon>Cichliformes</taxon>
        <taxon>Cichlidae</taxon>
        <taxon>African cichlids</taxon>
        <taxon>Pseudocrenilabrinae</taxon>
        <taxon>Haplochromini</taxon>
        <taxon>Haplochromis</taxon>
    </lineage>
</organism>
<dbReference type="GO" id="GO:0005615">
    <property type="term" value="C:extracellular space"/>
    <property type="evidence" value="ECO:0007669"/>
    <property type="project" value="InterPro"/>
</dbReference>
<reference evidence="10" key="2">
    <citation type="submission" date="2025-09" db="UniProtKB">
        <authorList>
            <consortium name="Ensembl"/>
        </authorList>
    </citation>
    <scope>IDENTIFICATION</scope>
</reference>
<dbReference type="InterPro" id="IPR041813">
    <property type="entry name" value="A2M_TED"/>
</dbReference>
<dbReference type="AlphaFoldDB" id="A0A3Q2VY82"/>
<dbReference type="InterPro" id="IPR047565">
    <property type="entry name" value="Alpha-macroglob_thiol-ester_cl"/>
</dbReference>
<dbReference type="InterPro" id="IPR050473">
    <property type="entry name" value="A2M/Complement_sys"/>
</dbReference>
<dbReference type="InterPro" id="IPR011626">
    <property type="entry name" value="Alpha-macroglobulin_TED"/>
</dbReference>
<evidence type="ECO:0000313" key="10">
    <source>
        <dbReference type="Ensembl" id="ENSHBUP00000017176.1"/>
    </source>
</evidence>
<sequence>MQGVTDEKQFVVELHERPHFDVLIKTPSHILAGDDVSGSVRALYPGGRPLGGTLVVSLESAMSNTTSAMQTKEFYGSTQFFFSNDQLQALHTSSVSSDGRPTVHVTVSVNDSTTGFKVNKTVKVHLMQNVFQLTFHDFPPMLKPSLHFSTNLRISRYDRKPLSSVDLKHSAVVQINQITSVKNAEPTALILPVSEDGDVRIRFKLQAQVVTLFIQARFQSSEETLKISNNFSSPSDSYVQIAPGNTSAQIGLPLQINVESTFNLTKLHFVVSSKGQVVAAGTQNSSSFSLTPALSWAPAACVTVYCILSDGEIISDAAQISISRDSYVQDLVLLYCSNEFPTVILFILCRTLCACSPQVSLKWSSESAQPGEQVSLTVTGLESRSQLAVTVTGTHDDALQPDLNFKEEGDCDLQILTNTRLYRKNQPGPKNEGHAPEVHKDWHHWMDGAEALLWLNTNVSNRTWTSEKILVPDGITAMGALALVMSENLGLVFTPVLQKLTVSKDFSLSLGAPSLLIRGEEIVLEVKIINHLEQEMDVIVLLAQSKSFEFVLTHRKDASVINAQKVTVESHGSASALFPVRPLALGEVEISVDAVSAEASDSLVWRVMVKPEGVEQYFSQTLFLEMEPEKRNKSTALSFSFPPNVVPGSQRARVVLAGDILALSINNLGSLVQLPLGCGEQNMIHFAPSVYVIQYLDTSNQDDQELRRKALAYMMEGYQKQLSYQREDGSFSAFGNSDTSGSTWLTAFVLRCFLQAQPYVKIDQSVLDRAVSWLLKRQGPQGEFSEVGRLIHTEMQGGLDKGPVALTAYVLIALMQDEIYTEIHEASVSLARKYLEDKVSSEVISNYSLCLTAYALALVNSPVSFTALTQLGKRADYIDGVMMWSSSAGPRSRNQKLPSAQIEMASYVLLAHINRGSLFDGITQMKWLSTQRNHLGGYGTTQDTVVALQALASYAAFSGANAINLMVSVSSPESSSLFRINATNYRTYQSQEVHPLPGVRWLICTVTEIYLISNFHFMFLRFLLKTICI</sequence>
<dbReference type="Gene3D" id="2.60.40.10">
    <property type="entry name" value="Immunoglobulins"/>
    <property type="match status" value="2"/>
</dbReference>
<dbReference type="SMART" id="SM01419">
    <property type="entry name" value="Thiol-ester_cl"/>
    <property type="match status" value="1"/>
</dbReference>
<dbReference type="Pfam" id="PF07703">
    <property type="entry name" value="A2M_BRD"/>
    <property type="match status" value="1"/>
</dbReference>
<dbReference type="InterPro" id="IPR011625">
    <property type="entry name" value="A2M_N_BRD"/>
</dbReference>
<keyword evidence="3" id="KW-0732">Signal</keyword>
<dbReference type="PANTHER" id="PTHR11412:SF136">
    <property type="entry name" value="CD109 ANTIGEN"/>
    <property type="match status" value="1"/>
</dbReference>
<evidence type="ECO:0000259" key="9">
    <source>
        <dbReference type="SMART" id="SM01360"/>
    </source>
</evidence>
<evidence type="ECO:0000256" key="6">
    <source>
        <dbReference type="ARBA" id="ARBA00023157"/>
    </source>
</evidence>
<name>A0A3Q2VY82_HAPBU</name>
<dbReference type="InterPro" id="IPR013783">
    <property type="entry name" value="Ig-like_fold"/>
</dbReference>
<evidence type="ECO:0000259" key="8">
    <source>
        <dbReference type="SMART" id="SM01359"/>
    </source>
</evidence>
<gene>
    <name evidence="10" type="primary">CD109</name>
</gene>
<feature type="domain" description="Alpha-2-macroglobulin bait region" evidence="8">
    <location>
        <begin position="239"/>
        <end position="389"/>
    </location>
</feature>
<dbReference type="InterPro" id="IPR019742">
    <property type="entry name" value="MacrogloblnA2_CS"/>
</dbReference>
<dbReference type="PANTHER" id="PTHR11412">
    <property type="entry name" value="MACROGLOBULIN / COMPLEMENT"/>
    <property type="match status" value="1"/>
</dbReference>
<dbReference type="GeneTree" id="ENSGT00940000155926"/>
<dbReference type="Pfam" id="PF00207">
    <property type="entry name" value="A2M"/>
    <property type="match status" value="1"/>
</dbReference>
<dbReference type="Gene3D" id="2.60.120.1540">
    <property type="match status" value="1"/>
</dbReference>
<evidence type="ECO:0000256" key="7">
    <source>
        <dbReference type="ARBA" id="ARBA00023180"/>
    </source>
</evidence>
<evidence type="ECO:0000256" key="5">
    <source>
        <dbReference type="ARBA" id="ARBA00022966"/>
    </source>
</evidence>
<keyword evidence="2" id="KW-0646">Protease inhibitor</keyword>
<evidence type="ECO:0000313" key="11">
    <source>
        <dbReference type="Proteomes" id="UP000264840"/>
    </source>
</evidence>
<dbReference type="Gene3D" id="2.60.40.1940">
    <property type="match status" value="1"/>
</dbReference>
<dbReference type="SMART" id="SM01359">
    <property type="entry name" value="A2M_N_2"/>
    <property type="match status" value="1"/>
</dbReference>
<dbReference type="Proteomes" id="UP000264840">
    <property type="component" value="Unplaced"/>
</dbReference>
<dbReference type="STRING" id="8153.ENSHBUP00000017176"/>
<keyword evidence="5" id="KW-0882">Thioester bond</keyword>
<keyword evidence="6" id="KW-1015">Disulfide bond</keyword>
<keyword evidence="11" id="KW-1185">Reference proteome</keyword>
<dbReference type="InterPro" id="IPR001599">
    <property type="entry name" value="Macroglobln_a2"/>
</dbReference>
<dbReference type="GO" id="GO:0004867">
    <property type="term" value="F:serine-type endopeptidase inhibitor activity"/>
    <property type="evidence" value="ECO:0007669"/>
    <property type="project" value="UniProtKB-KW"/>
</dbReference>
<dbReference type="Gene3D" id="1.50.10.20">
    <property type="match status" value="1"/>
</dbReference>
<dbReference type="Ensembl" id="ENSHBUT00000025876.1">
    <property type="protein sequence ID" value="ENSHBUP00000017176.1"/>
    <property type="gene ID" value="ENSHBUG00000019170.1"/>
</dbReference>
<dbReference type="CDD" id="cd02897">
    <property type="entry name" value="A2M_2"/>
    <property type="match status" value="1"/>
</dbReference>
<evidence type="ECO:0000256" key="3">
    <source>
        <dbReference type="ARBA" id="ARBA00022729"/>
    </source>
</evidence>